<evidence type="ECO:0000313" key="3">
    <source>
        <dbReference type="Proteomes" id="UP000799770"/>
    </source>
</evidence>
<dbReference type="GO" id="GO:0005737">
    <property type="term" value="C:cytoplasm"/>
    <property type="evidence" value="ECO:0007669"/>
    <property type="project" value="TreeGrafter"/>
</dbReference>
<feature type="domain" description="NmrA-like" evidence="1">
    <location>
        <begin position="2"/>
        <end position="95"/>
    </location>
</feature>
<dbReference type="InterPro" id="IPR051783">
    <property type="entry name" value="NAD(P)-dependent_oxidoreduct"/>
</dbReference>
<accession>A0A6A5YWV2</accession>
<dbReference type="InterPro" id="IPR008030">
    <property type="entry name" value="NmrA-like"/>
</dbReference>
<name>A0A6A5YWV2_9PLEO</name>
<proteinExistence type="predicted"/>
<dbReference type="SUPFAM" id="SSF51735">
    <property type="entry name" value="NAD(P)-binding Rossmann-fold domains"/>
    <property type="match status" value="1"/>
</dbReference>
<dbReference type="Proteomes" id="UP000799770">
    <property type="component" value="Unassembled WGS sequence"/>
</dbReference>
<dbReference type="PANTHER" id="PTHR48079:SF6">
    <property type="entry name" value="NAD(P)-BINDING DOMAIN-CONTAINING PROTEIN-RELATED"/>
    <property type="match status" value="1"/>
</dbReference>
<protein>
    <recommendedName>
        <fullName evidence="1">NmrA-like domain-containing protein</fullName>
    </recommendedName>
</protein>
<gene>
    <name evidence="2" type="ORF">BDV96DRAFT_650649</name>
</gene>
<dbReference type="InterPro" id="IPR036291">
    <property type="entry name" value="NAD(P)-bd_dom_sf"/>
</dbReference>
<reference evidence="2" key="1">
    <citation type="journal article" date="2020" name="Stud. Mycol.">
        <title>101 Dothideomycetes genomes: a test case for predicting lifestyles and emergence of pathogens.</title>
        <authorList>
            <person name="Haridas S."/>
            <person name="Albert R."/>
            <person name="Binder M."/>
            <person name="Bloem J."/>
            <person name="Labutti K."/>
            <person name="Salamov A."/>
            <person name="Andreopoulos B."/>
            <person name="Baker S."/>
            <person name="Barry K."/>
            <person name="Bills G."/>
            <person name="Bluhm B."/>
            <person name="Cannon C."/>
            <person name="Castanera R."/>
            <person name="Culley D."/>
            <person name="Daum C."/>
            <person name="Ezra D."/>
            <person name="Gonzalez J."/>
            <person name="Henrissat B."/>
            <person name="Kuo A."/>
            <person name="Liang C."/>
            <person name="Lipzen A."/>
            <person name="Lutzoni F."/>
            <person name="Magnuson J."/>
            <person name="Mondo S."/>
            <person name="Nolan M."/>
            <person name="Ohm R."/>
            <person name="Pangilinan J."/>
            <person name="Park H.-J."/>
            <person name="Ramirez L."/>
            <person name="Alfaro M."/>
            <person name="Sun H."/>
            <person name="Tritt A."/>
            <person name="Yoshinaga Y."/>
            <person name="Zwiers L.-H."/>
            <person name="Turgeon B."/>
            <person name="Goodwin S."/>
            <person name="Spatafora J."/>
            <person name="Crous P."/>
            <person name="Grigoriev I."/>
        </authorList>
    </citation>
    <scope>NUCLEOTIDE SEQUENCE</scope>
    <source>
        <strain evidence="2">CBS 627.86</strain>
    </source>
</reference>
<keyword evidence="3" id="KW-1185">Reference proteome</keyword>
<dbReference type="Pfam" id="PF05368">
    <property type="entry name" value="NmrA"/>
    <property type="match status" value="1"/>
</dbReference>
<dbReference type="AlphaFoldDB" id="A0A6A5YWV2"/>
<dbReference type="OrthoDB" id="10262413at2759"/>
<organism evidence="2 3">
    <name type="scientific">Lophiotrema nucula</name>
    <dbReference type="NCBI Taxonomy" id="690887"/>
    <lineage>
        <taxon>Eukaryota</taxon>
        <taxon>Fungi</taxon>
        <taxon>Dikarya</taxon>
        <taxon>Ascomycota</taxon>
        <taxon>Pezizomycotina</taxon>
        <taxon>Dothideomycetes</taxon>
        <taxon>Pleosporomycetidae</taxon>
        <taxon>Pleosporales</taxon>
        <taxon>Lophiotremataceae</taxon>
        <taxon>Lophiotrema</taxon>
    </lineage>
</organism>
<evidence type="ECO:0000313" key="2">
    <source>
        <dbReference type="EMBL" id="KAF2111047.1"/>
    </source>
</evidence>
<sequence length="356" mass="38849">MSNILVTGAAGFIGGSIVADFLASKSTLMQKANIFAAVRSTDQAEALTRSGVEVVQLDLSDQQAVIESVLQRNINIIIHTSSSINSELAINLITALGKQKEISGETTHFIHTSGDSAFYETSGWPHGKIKDTDDIFDLEKQSAHTFPIRKTDVDVIQVAESKGVRSFIVFPTMVFGKGTGAWNQLSVLLPVVVRASISRKSVSRFAQETTISAVHISDLTGFYERIVSKILLGENIPSGVQGYYFAQAFDVSWWEILDHLTTVLHSRGVVADAQPQIWRSHEDAAAGLDIPVEFVKILWNSNANIIGEKKKFLGWTPDYDKARLLHGMDAEVDAVLELGEAKSSLIESLHKAAAVQ</sequence>
<evidence type="ECO:0000259" key="1">
    <source>
        <dbReference type="Pfam" id="PF05368"/>
    </source>
</evidence>
<dbReference type="PANTHER" id="PTHR48079">
    <property type="entry name" value="PROTEIN YEEZ"/>
    <property type="match status" value="1"/>
</dbReference>
<dbReference type="Gene3D" id="3.40.50.720">
    <property type="entry name" value="NAD(P)-binding Rossmann-like Domain"/>
    <property type="match status" value="1"/>
</dbReference>
<dbReference type="GO" id="GO:0004029">
    <property type="term" value="F:aldehyde dehydrogenase (NAD+) activity"/>
    <property type="evidence" value="ECO:0007669"/>
    <property type="project" value="TreeGrafter"/>
</dbReference>
<dbReference type="EMBL" id="ML977336">
    <property type="protein sequence ID" value="KAF2111047.1"/>
    <property type="molecule type" value="Genomic_DNA"/>
</dbReference>